<comment type="subcellular location">
    <subcellularLocation>
        <location evidence="1">Membrane</location>
        <topology evidence="1">Single-pass membrane protein</topology>
    </subcellularLocation>
</comment>
<comment type="similarity">
    <text evidence="2">Belongs to the PC-esterase family. TBL subfamily.</text>
</comment>
<evidence type="ECO:0000256" key="1">
    <source>
        <dbReference type="ARBA" id="ARBA00004167"/>
    </source>
</evidence>
<dbReference type="PANTHER" id="PTHR32285">
    <property type="entry name" value="PROTEIN TRICHOME BIREFRINGENCE-LIKE 9-RELATED"/>
    <property type="match status" value="1"/>
</dbReference>
<dbReference type="InterPro" id="IPR025846">
    <property type="entry name" value="TBL_N"/>
</dbReference>
<comment type="caution">
    <text evidence="9">The sequence shown here is derived from an EMBL/GenBank/DDBJ whole genome shotgun (WGS) entry which is preliminary data.</text>
</comment>
<evidence type="ECO:0008006" key="11">
    <source>
        <dbReference type="Google" id="ProtNLM"/>
    </source>
</evidence>
<evidence type="ECO:0000256" key="6">
    <source>
        <dbReference type="ARBA" id="ARBA00023136"/>
    </source>
</evidence>
<organism evidence="9 10">
    <name type="scientific">Linum tenue</name>
    <dbReference type="NCBI Taxonomy" id="586396"/>
    <lineage>
        <taxon>Eukaryota</taxon>
        <taxon>Viridiplantae</taxon>
        <taxon>Streptophyta</taxon>
        <taxon>Embryophyta</taxon>
        <taxon>Tracheophyta</taxon>
        <taxon>Spermatophyta</taxon>
        <taxon>Magnoliopsida</taxon>
        <taxon>eudicotyledons</taxon>
        <taxon>Gunneridae</taxon>
        <taxon>Pentapetalae</taxon>
        <taxon>rosids</taxon>
        <taxon>fabids</taxon>
        <taxon>Malpighiales</taxon>
        <taxon>Linaceae</taxon>
        <taxon>Linum</taxon>
    </lineage>
</organism>
<dbReference type="GO" id="GO:0016413">
    <property type="term" value="F:O-acetyltransferase activity"/>
    <property type="evidence" value="ECO:0007669"/>
    <property type="project" value="InterPro"/>
</dbReference>
<keyword evidence="3" id="KW-0812">Transmembrane</keyword>
<evidence type="ECO:0000256" key="4">
    <source>
        <dbReference type="ARBA" id="ARBA00022968"/>
    </source>
</evidence>
<evidence type="ECO:0000313" key="9">
    <source>
        <dbReference type="EMBL" id="CAI0395978.1"/>
    </source>
</evidence>
<evidence type="ECO:0000259" key="7">
    <source>
        <dbReference type="Pfam" id="PF13839"/>
    </source>
</evidence>
<feature type="domain" description="Trichome birefringence-like C-terminal" evidence="7">
    <location>
        <begin position="144"/>
        <end position="417"/>
    </location>
</feature>
<dbReference type="Pfam" id="PF13839">
    <property type="entry name" value="PC-Esterase"/>
    <property type="match status" value="1"/>
</dbReference>
<gene>
    <name evidence="9" type="ORF">LITE_LOCUS8936</name>
</gene>
<dbReference type="Pfam" id="PF14416">
    <property type="entry name" value="PMR5N"/>
    <property type="match status" value="1"/>
</dbReference>
<accession>A0AAV0IGT2</accession>
<keyword evidence="10" id="KW-1185">Reference proteome</keyword>
<reference evidence="9" key="1">
    <citation type="submission" date="2022-08" db="EMBL/GenBank/DDBJ databases">
        <authorList>
            <person name="Gutierrez-Valencia J."/>
        </authorList>
    </citation>
    <scope>NUCLEOTIDE SEQUENCE</scope>
</reference>
<keyword evidence="5" id="KW-1133">Transmembrane helix</keyword>
<dbReference type="Proteomes" id="UP001154282">
    <property type="component" value="Unassembled WGS sequence"/>
</dbReference>
<keyword evidence="4" id="KW-0735">Signal-anchor</keyword>
<dbReference type="InterPro" id="IPR029962">
    <property type="entry name" value="TBL"/>
</dbReference>
<keyword evidence="6" id="KW-0472">Membrane</keyword>
<sequence length="424" mass="47726">MAHGLSPSSSFDQVFALCKRVFFWWKGIVKTHLGLKAFQPFNGVLAVGSSLSFLLALACAYSFLSPRVQQQADVAASYGPPVPNSSVVTDCNLFEGSWIQDQGYIPLYNSSLCPFAERGFNCLANGRKDQGYLRWRWKPKGCTIPSFNARRVLEKLRGKRIVFVGDSLSRTQWESLVCMLMTGVDDKRNVYEVNGNKITKRIRFLGVRFSSYNLRVDFYRSVFLVQTGSVPKRAPKRVKSTLKLDKMDDISNEWIDSDVLIFNSGHWWTPSKLFEMGCYFQVGGSLKLGLPINTGFKMALETWASWAASNLNTKRTTVFFRTFESSHWSGKNFASCKVTRNPLTKTKGKERNALSNIILKVVKKLAPVPVTVLHVTPMCASRSDAHVGTWSDNPSVPDCSHWCLPGVPDTWNEILSSYILNDNH</sequence>
<dbReference type="AlphaFoldDB" id="A0AAV0IGT2"/>
<evidence type="ECO:0000256" key="3">
    <source>
        <dbReference type="ARBA" id="ARBA00022692"/>
    </source>
</evidence>
<evidence type="ECO:0000259" key="8">
    <source>
        <dbReference type="Pfam" id="PF14416"/>
    </source>
</evidence>
<evidence type="ECO:0000256" key="5">
    <source>
        <dbReference type="ARBA" id="ARBA00022989"/>
    </source>
</evidence>
<evidence type="ECO:0000256" key="2">
    <source>
        <dbReference type="ARBA" id="ARBA00007727"/>
    </source>
</evidence>
<dbReference type="PANTHER" id="PTHR32285:SF63">
    <property type="entry name" value="OS01G0880400 PROTEIN"/>
    <property type="match status" value="1"/>
</dbReference>
<feature type="domain" description="Trichome birefringence-like N-terminal" evidence="8">
    <location>
        <begin position="90"/>
        <end position="142"/>
    </location>
</feature>
<evidence type="ECO:0000313" key="10">
    <source>
        <dbReference type="Proteomes" id="UP001154282"/>
    </source>
</evidence>
<dbReference type="EMBL" id="CAMGYJ010000003">
    <property type="protein sequence ID" value="CAI0395978.1"/>
    <property type="molecule type" value="Genomic_DNA"/>
</dbReference>
<dbReference type="InterPro" id="IPR026057">
    <property type="entry name" value="TBL_C"/>
</dbReference>
<proteinExistence type="inferred from homology"/>
<dbReference type="GO" id="GO:0005794">
    <property type="term" value="C:Golgi apparatus"/>
    <property type="evidence" value="ECO:0007669"/>
    <property type="project" value="TreeGrafter"/>
</dbReference>
<name>A0AAV0IGT2_9ROSI</name>
<dbReference type="GO" id="GO:0016020">
    <property type="term" value="C:membrane"/>
    <property type="evidence" value="ECO:0007669"/>
    <property type="project" value="UniProtKB-SubCell"/>
</dbReference>
<protein>
    <recommendedName>
        <fullName evidence="11">Trichome birefringence-like N-terminal domain-containing protein</fullName>
    </recommendedName>
</protein>